<name>A0A0F8AXS3_CERFI</name>
<comment type="caution">
    <text evidence="2">The sequence shown here is derived from an EMBL/GenBank/DDBJ whole genome shotgun (WGS) entry which is preliminary data.</text>
</comment>
<dbReference type="Proteomes" id="UP000034841">
    <property type="component" value="Unassembled WGS sequence"/>
</dbReference>
<keyword evidence="3" id="KW-1185">Reference proteome</keyword>
<accession>A0A0F8AXS3</accession>
<dbReference type="AlphaFoldDB" id="A0A0F8AXS3"/>
<reference evidence="2 3" key="1">
    <citation type="submission" date="2015-04" db="EMBL/GenBank/DDBJ databases">
        <title>Genome sequence of Ceratocystis platani, a major pathogen of plane trees.</title>
        <authorList>
            <person name="Belbahri L."/>
        </authorList>
    </citation>
    <scope>NUCLEOTIDE SEQUENCE [LARGE SCALE GENOMIC DNA]</scope>
    <source>
        <strain evidence="2 3">CFO</strain>
    </source>
</reference>
<sequence length="222" mass="24474">MFSSMTFLVATLTATLAFQAPALVAAQGNDRGFARSCLWQNVQIRNGDTIGTFCNNNNLHYYDYDYSHIGAILAPHRAYENELWNLFAQASLATVANLDEFRKSFAVFSEQSLANMDQSNVVAVGSSVANCLLPVPPEGGTRMRTEQHIMDALKSCIHLSIVEFLVEQGVDVNVNVNAASQGGLMSPYHSWALESIFTVLDLLRENLEYLQKYDPAANLAQS</sequence>
<protein>
    <recommendedName>
        <fullName evidence="4">Ankyrin repeats (3 copies)</fullName>
    </recommendedName>
</protein>
<evidence type="ECO:0000313" key="3">
    <source>
        <dbReference type="Proteomes" id="UP000034841"/>
    </source>
</evidence>
<dbReference type="EMBL" id="LBBL01000294">
    <property type="protein sequence ID" value="KKF92966.1"/>
    <property type="molecule type" value="Genomic_DNA"/>
</dbReference>
<keyword evidence="1" id="KW-0732">Signal</keyword>
<gene>
    <name evidence="2" type="ORF">CFO_g4676</name>
</gene>
<evidence type="ECO:0008006" key="4">
    <source>
        <dbReference type="Google" id="ProtNLM"/>
    </source>
</evidence>
<feature type="signal peptide" evidence="1">
    <location>
        <begin position="1"/>
        <end position="26"/>
    </location>
</feature>
<dbReference type="OrthoDB" id="539213at2759"/>
<organism evidence="2 3">
    <name type="scientific">Ceratocystis fimbriata f. sp. platani</name>
    <dbReference type="NCBI Taxonomy" id="88771"/>
    <lineage>
        <taxon>Eukaryota</taxon>
        <taxon>Fungi</taxon>
        <taxon>Dikarya</taxon>
        <taxon>Ascomycota</taxon>
        <taxon>Pezizomycotina</taxon>
        <taxon>Sordariomycetes</taxon>
        <taxon>Hypocreomycetidae</taxon>
        <taxon>Microascales</taxon>
        <taxon>Ceratocystidaceae</taxon>
        <taxon>Ceratocystis</taxon>
    </lineage>
</organism>
<evidence type="ECO:0000313" key="2">
    <source>
        <dbReference type="EMBL" id="KKF92966.1"/>
    </source>
</evidence>
<evidence type="ECO:0000256" key="1">
    <source>
        <dbReference type="SAM" id="SignalP"/>
    </source>
</evidence>
<feature type="chain" id="PRO_5002527218" description="Ankyrin repeats (3 copies)" evidence="1">
    <location>
        <begin position="27"/>
        <end position="222"/>
    </location>
</feature>
<proteinExistence type="predicted"/>